<dbReference type="EMBL" id="PVXO01000066">
    <property type="protein sequence ID" value="PRR77261.1"/>
    <property type="molecule type" value="Genomic_DNA"/>
</dbReference>
<evidence type="ECO:0000256" key="5">
    <source>
        <dbReference type="ARBA" id="ARBA00022989"/>
    </source>
</evidence>
<dbReference type="EC" id="3.6.3.8" evidence="9"/>
<reference evidence="9 10" key="1">
    <citation type="submission" date="2018-03" db="EMBL/GenBank/DDBJ databases">
        <title>Genome sequence of Clostridium liquoris DSM 100320.</title>
        <authorList>
            <person name="Poehlein A."/>
            <person name="Daniel R."/>
        </authorList>
    </citation>
    <scope>NUCLEOTIDE SEQUENCE [LARGE SCALE GENOMIC DNA]</scope>
    <source>
        <strain evidence="9 10">DSM 100320</strain>
    </source>
</reference>
<dbReference type="OrthoDB" id="1937481at2"/>
<keyword evidence="9" id="KW-0378">Hydrolase</keyword>
<evidence type="ECO:0000256" key="4">
    <source>
        <dbReference type="ARBA" id="ARBA00022692"/>
    </source>
</evidence>
<dbReference type="SMART" id="SM00831">
    <property type="entry name" value="Cation_ATPase_N"/>
    <property type="match status" value="1"/>
</dbReference>
<comment type="caution">
    <text evidence="9">The sequence shown here is derived from an EMBL/GenBank/DDBJ whole genome shotgun (WGS) entry which is preliminary data.</text>
</comment>
<evidence type="ECO:0000256" key="7">
    <source>
        <dbReference type="SAM" id="Phobius"/>
    </source>
</evidence>
<dbReference type="InterPro" id="IPR004014">
    <property type="entry name" value="ATPase_P-typ_cation-transptr_N"/>
</dbReference>
<dbReference type="PANTHER" id="PTHR43294">
    <property type="entry name" value="SODIUM/POTASSIUM-TRANSPORTING ATPASE SUBUNIT ALPHA"/>
    <property type="match status" value="1"/>
</dbReference>
<dbReference type="InterPro" id="IPR023299">
    <property type="entry name" value="ATPase_P-typ_cyto_dom_N"/>
</dbReference>
<dbReference type="Pfam" id="PF00690">
    <property type="entry name" value="Cation_ATPase_N"/>
    <property type="match status" value="1"/>
</dbReference>
<feature type="transmembrane region" description="Helical" evidence="7">
    <location>
        <begin position="53"/>
        <end position="74"/>
    </location>
</feature>
<dbReference type="Pfam" id="PF13246">
    <property type="entry name" value="Cation_ATPase"/>
    <property type="match status" value="1"/>
</dbReference>
<feature type="transmembrane region" description="Helical" evidence="7">
    <location>
        <begin position="806"/>
        <end position="825"/>
    </location>
</feature>
<comment type="subcellular location">
    <subcellularLocation>
        <location evidence="1">Cell membrane</location>
        <topology evidence="1">Multi-pass membrane protein</topology>
    </subcellularLocation>
</comment>
<dbReference type="AlphaFoldDB" id="A0A2T0B0W9"/>
<dbReference type="SUPFAM" id="SSF81653">
    <property type="entry name" value="Calcium ATPase, transduction domain A"/>
    <property type="match status" value="1"/>
</dbReference>
<dbReference type="Gene3D" id="2.70.150.10">
    <property type="entry name" value="Calcium-transporting ATPase, cytoplasmic transduction domain A"/>
    <property type="match status" value="1"/>
</dbReference>
<dbReference type="GO" id="GO:1902600">
    <property type="term" value="P:proton transmembrane transport"/>
    <property type="evidence" value="ECO:0007669"/>
    <property type="project" value="TreeGrafter"/>
</dbReference>
<dbReference type="SUPFAM" id="SSF81660">
    <property type="entry name" value="Metal cation-transporting ATPase, ATP-binding domain N"/>
    <property type="match status" value="1"/>
</dbReference>
<feature type="transmembrane region" description="Helical" evidence="7">
    <location>
        <begin position="80"/>
        <end position="96"/>
    </location>
</feature>
<dbReference type="PRINTS" id="PR00121">
    <property type="entry name" value="NAKATPASE"/>
</dbReference>
<evidence type="ECO:0000256" key="3">
    <source>
        <dbReference type="ARBA" id="ARBA00022475"/>
    </source>
</evidence>
<dbReference type="PRINTS" id="PR00119">
    <property type="entry name" value="CATATPASE"/>
</dbReference>
<dbReference type="GO" id="GO:1990573">
    <property type="term" value="P:potassium ion import across plasma membrane"/>
    <property type="evidence" value="ECO:0007669"/>
    <property type="project" value="TreeGrafter"/>
</dbReference>
<dbReference type="Gene3D" id="1.20.1110.10">
    <property type="entry name" value="Calcium-transporting ATPase, transmembrane domain"/>
    <property type="match status" value="1"/>
</dbReference>
<keyword evidence="5 7" id="KW-1133">Transmembrane helix</keyword>
<dbReference type="Proteomes" id="UP000239706">
    <property type="component" value="Unassembled WGS sequence"/>
</dbReference>
<dbReference type="Gene3D" id="3.40.50.1000">
    <property type="entry name" value="HAD superfamily/HAD-like"/>
    <property type="match status" value="1"/>
</dbReference>
<dbReference type="RefSeq" id="WP_106064473.1">
    <property type="nucleotide sequence ID" value="NZ_PVXO01000066.1"/>
</dbReference>
<comment type="similarity">
    <text evidence="2">Belongs to the cation transport ATPase (P-type) (TC 3.A.3) family. Type IIA subfamily.</text>
</comment>
<dbReference type="GO" id="GO:0005391">
    <property type="term" value="F:P-type sodium:potassium-exchanging transporter activity"/>
    <property type="evidence" value="ECO:0007669"/>
    <property type="project" value="TreeGrafter"/>
</dbReference>
<feature type="domain" description="Cation-transporting P-type ATPase N-terminal" evidence="8">
    <location>
        <begin position="3"/>
        <end position="77"/>
    </location>
</feature>
<dbReference type="InterPro" id="IPR050510">
    <property type="entry name" value="Cation_transp_ATPase_P-type"/>
</dbReference>
<dbReference type="InterPro" id="IPR059000">
    <property type="entry name" value="ATPase_P-type_domA"/>
</dbReference>
<dbReference type="GO" id="GO:0036376">
    <property type="term" value="P:sodium ion export across plasma membrane"/>
    <property type="evidence" value="ECO:0007669"/>
    <property type="project" value="TreeGrafter"/>
</dbReference>
<dbReference type="InterPro" id="IPR008250">
    <property type="entry name" value="ATPase_P-typ_transduc_dom_A_sf"/>
</dbReference>
<feature type="transmembrane region" description="Helical" evidence="7">
    <location>
        <begin position="276"/>
        <end position="299"/>
    </location>
</feature>
<dbReference type="Pfam" id="PF00122">
    <property type="entry name" value="E1-E2_ATPase"/>
    <property type="match status" value="1"/>
</dbReference>
<dbReference type="SUPFAM" id="SSF81665">
    <property type="entry name" value="Calcium ATPase, transmembrane domain M"/>
    <property type="match status" value="1"/>
</dbReference>
<evidence type="ECO:0000256" key="6">
    <source>
        <dbReference type="ARBA" id="ARBA00023136"/>
    </source>
</evidence>
<dbReference type="PANTHER" id="PTHR43294:SF21">
    <property type="entry name" value="CATION TRANSPORTING ATPASE"/>
    <property type="match status" value="1"/>
</dbReference>
<keyword evidence="4 7" id="KW-0812">Transmembrane</keyword>
<dbReference type="GO" id="GO:0005886">
    <property type="term" value="C:plasma membrane"/>
    <property type="evidence" value="ECO:0007669"/>
    <property type="project" value="UniProtKB-SubCell"/>
</dbReference>
<dbReference type="Gene3D" id="3.40.1110.10">
    <property type="entry name" value="Calcium-transporting ATPase, cytoplasmic domain N"/>
    <property type="match status" value="1"/>
</dbReference>
<dbReference type="SUPFAM" id="SSF56784">
    <property type="entry name" value="HAD-like"/>
    <property type="match status" value="1"/>
</dbReference>
<organism evidence="9 10">
    <name type="scientific">Clostridium liquoris</name>
    <dbReference type="NCBI Taxonomy" id="1289519"/>
    <lineage>
        <taxon>Bacteria</taxon>
        <taxon>Bacillati</taxon>
        <taxon>Bacillota</taxon>
        <taxon>Clostridia</taxon>
        <taxon>Eubacteriales</taxon>
        <taxon>Clostridiaceae</taxon>
        <taxon>Clostridium</taxon>
    </lineage>
</organism>
<dbReference type="GO" id="GO:0030007">
    <property type="term" value="P:intracellular potassium ion homeostasis"/>
    <property type="evidence" value="ECO:0007669"/>
    <property type="project" value="TreeGrafter"/>
</dbReference>
<keyword evidence="10" id="KW-1185">Reference proteome</keyword>
<evidence type="ECO:0000256" key="1">
    <source>
        <dbReference type="ARBA" id="ARBA00004651"/>
    </source>
</evidence>
<feature type="transmembrane region" description="Helical" evidence="7">
    <location>
        <begin position="705"/>
        <end position="725"/>
    </location>
</feature>
<evidence type="ECO:0000259" key="8">
    <source>
        <dbReference type="SMART" id="SM00831"/>
    </source>
</evidence>
<sequence>MTEWYSISWNDVVKKLNSNVYSGLNDDKIEELQRLYGKNIINIPKSKNFISMFLIQLGKLWVILLLISLIIFLYLGEIKVFVPLVLILFLNVLFLVKDEYREEKNLMELEKLDSHFTTVIRNRKEVKIPSEDLVLGDIVVLNKGDIVPADLRVIESDSLKVKEGAVTGQGYTIEKYNTKIEDLEISLSEMKNILFKSSVIIEGSVTAIVVAAGMDTQIANIISMLFEEKTEKYMLKDKLQKLMNNFSKMVVIVTTAIAIFDFLIKKNLDYILYNSASIIIAFMPENIFLILIITSYILLKYFKKKGVYFKNLSVIQNLSQISLICDDKVGVFSQRIMKLEDVYVNDNIINYNNINLEDDSENNETIKRMFKIGLLCNDTKIIEGQLYNGKDDLTEIGIVNSVFDLGMSKKTLEAHEERIFQIPFDRERRIMTTINRVEENYRANVKGAVDVLLSKCTHIMKNGIEKDITEEDIKIIKNADIAMSKKGLSVMAFAYRNFNYEPSLKENIESNLVFVGLMGFKNPLMPSINNLIKNCQAMCIKPVIITEDNKITAEAFGKDIGILRRNKSILSGVEIDNMPEEDLEKIIENVGVFSRINAKDKVRIVKFYKEHDHTVLMSGGRITDLPYLRMANVGIATGSSNIVKKLSDITLMERGFENILHIIKLSRKFMNSIRKVIIYTFICCLCQFMYILLTTTAGYKSLLSPLNILWTNSITVILASISIMFDYQHENIDYKPDVIDEYLLKNNLSKVLYKGIFIASIAFISLYFNKKAPINISGGIAYFVLNLSLIIYSVSFSEGHIFKNKISNVILLLNVLIQVGILLGICKSNIIV</sequence>
<name>A0A2T0B0W9_9CLOT</name>
<gene>
    <name evidence="9" type="ORF">CLLI_24310</name>
</gene>
<protein>
    <submittedName>
        <fullName evidence="9">Calcium-transporting ATPase 1</fullName>
        <ecNumber evidence="9">3.6.3.8</ecNumber>
    </submittedName>
</protein>
<dbReference type="GO" id="GO:0016787">
    <property type="term" value="F:hydrolase activity"/>
    <property type="evidence" value="ECO:0007669"/>
    <property type="project" value="UniProtKB-KW"/>
</dbReference>
<feature type="transmembrane region" description="Helical" evidence="7">
    <location>
        <begin position="676"/>
        <end position="693"/>
    </location>
</feature>
<evidence type="ECO:0000313" key="10">
    <source>
        <dbReference type="Proteomes" id="UP000239706"/>
    </source>
</evidence>
<dbReference type="GO" id="GO:0000166">
    <property type="term" value="F:nucleotide binding"/>
    <property type="evidence" value="ECO:0007669"/>
    <property type="project" value="InterPro"/>
</dbReference>
<feature type="transmembrane region" description="Helical" evidence="7">
    <location>
        <begin position="246"/>
        <end position="264"/>
    </location>
</feature>
<dbReference type="InterPro" id="IPR036412">
    <property type="entry name" value="HAD-like_sf"/>
</dbReference>
<accession>A0A2T0B0W9</accession>
<dbReference type="InterPro" id="IPR023214">
    <property type="entry name" value="HAD_sf"/>
</dbReference>
<evidence type="ECO:0000256" key="2">
    <source>
        <dbReference type="ARBA" id="ARBA00005675"/>
    </source>
</evidence>
<feature type="transmembrane region" description="Helical" evidence="7">
    <location>
        <begin position="751"/>
        <end position="768"/>
    </location>
</feature>
<feature type="transmembrane region" description="Helical" evidence="7">
    <location>
        <begin position="774"/>
        <end position="794"/>
    </location>
</feature>
<keyword evidence="6 7" id="KW-0472">Membrane</keyword>
<evidence type="ECO:0000313" key="9">
    <source>
        <dbReference type="EMBL" id="PRR77261.1"/>
    </source>
</evidence>
<dbReference type="GO" id="GO:0006883">
    <property type="term" value="P:intracellular sodium ion homeostasis"/>
    <property type="evidence" value="ECO:0007669"/>
    <property type="project" value="TreeGrafter"/>
</dbReference>
<dbReference type="InterPro" id="IPR023298">
    <property type="entry name" value="ATPase_P-typ_TM_dom_sf"/>
</dbReference>
<keyword evidence="3" id="KW-1003">Cell membrane</keyword>
<proteinExistence type="inferred from homology"/>